<feature type="domain" description="AMP-dependent synthetase/ligase" evidence="1">
    <location>
        <begin position="8"/>
        <end position="363"/>
    </location>
</feature>
<evidence type="ECO:0000313" key="3">
    <source>
        <dbReference type="EMBL" id="MBK1713275.1"/>
    </source>
</evidence>
<dbReference type="Pfam" id="PF00501">
    <property type="entry name" value="AMP-binding"/>
    <property type="match status" value="1"/>
</dbReference>
<sequence>MNLALLLARVAAQDPERPAVLHGERLLWRYGQWAGRCARLAGGLRRLGLATGERIALVLHNHPAYLELMWGAWWAGLAIVPINAKLHAREVAWIVGHSGARLCLVDADTGAGLDAGCPLLAIDDAGYHALFEAEPLPITARDGADLAWLFYTSGTTGRPKGVMLGHRQLLTMGLCYFADVDPIAPEDASTYAAPMSHGAGLYAVPHVIAGARHLVPASGGVDAAELFELARRCGPLSLFAAPTIVKRLVDHAQAHGLDGEGLKTIVYGGAPMYAADIERALQQLGPRFVQIYGQGESPMTISALSRRHLADAAHPRRAQRLASVGVAHSAVELRIADEAGRPLPAGTPGEVLVRGDTVMAGYWQDAEASAATLQDGWLRTGDVGELDADGFLTLRDRSKDVIISGGSNIYPREVEEVLLRDPAVAEVSVIGAPDEQWGEVVVAFVVPRPDAACDPAALDALCRSRIARFKRPRHYRLLPQLPKNHYGKVLKTELRRLWAGGG</sequence>
<evidence type="ECO:0000259" key="2">
    <source>
        <dbReference type="Pfam" id="PF13193"/>
    </source>
</evidence>
<dbReference type="InterPro" id="IPR045851">
    <property type="entry name" value="AMP-bd_C_sf"/>
</dbReference>
<reference evidence="3" key="2">
    <citation type="journal article" date="2020" name="Microorganisms">
        <title>Osmotic Adaptation and Compatible Solute Biosynthesis of Phototrophic Bacteria as Revealed from Genome Analyses.</title>
        <authorList>
            <person name="Imhoff J.F."/>
            <person name="Rahn T."/>
            <person name="Kunzel S."/>
            <person name="Keller A."/>
            <person name="Neulinger S.C."/>
        </authorList>
    </citation>
    <scope>NUCLEOTIDE SEQUENCE</scope>
    <source>
        <strain evidence="3">IM 151</strain>
    </source>
</reference>
<dbReference type="InterPro" id="IPR025110">
    <property type="entry name" value="AMP-bd_C"/>
</dbReference>
<dbReference type="PANTHER" id="PTHR43767">
    <property type="entry name" value="LONG-CHAIN-FATTY-ACID--COA LIGASE"/>
    <property type="match status" value="1"/>
</dbReference>
<dbReference type="Proteomes" id="UP001041814">
    <property type="component" value="Unassembled WGS sequence"/>
</dbReference>
<protein>
    <submittedName>
        <fullName evidence="3">AMP-dependent synthetase</fullName>
    </submittedName>
</protein>
<accession>A0ABS1DUI0</accession>
<evidence type="ECO:0000259" key="1">
    <source>
        <dbReference type="Pfam" id="PF00501"/>
    </source>
</evidence>
<comment type="caution">
    <text evidence="3">The sequence shown here is derived from an EMBL/GenBank/DDBJ whole genome shotgun (WGS) entry which is preliminary data.</text>
</comment>
<dbReference type="PROSITE" id="PS00455">
    <property type="entry name" value="AMP_BINDING"/>
    <property type="match status" value="1"/>
</dbReference>
<gene>
    <name evidence="3" type="ORF">CKO43_10845</name>
</gene>
<dbReference type="InterPro" id="IPR000873">
    <property type="entry name" value="AMP-dep_synth/lig_dom"/>
</dbReference>
<evidence type="ECO:0000313" key="4">
    <source>
        <dbReference type="Proteomes" id="UP001041814"/>
    </source>
</evidence>
<reference evidence="3" key="1">
    <citation type="submission" date="2017-08" db="EMBL/GenBank/DDBJ databases">
        <authorList>
            <person name="Imhoff J.F."/>
            <person name="Rahn T."/>
            <person name="Kuenzel S."/>
            <person name="Neulinger S.C."/>
        </authorList>
    </citation>
    <scope>NUCLEOTIDE SEQUENCE</scope>
    <source>
        <strain evidence="3">IM 151</strain>
    </source>
</reference>
<dbReference type="EMBL" id="NRRU01000034">
    <property type="protein sequence ID" value="MBK1713275.1"/>
    <property type="molecule type" value="Genomic_DNA"/>
</dbReference>
<dbReference type="RefSeq" id="WP_200378655.1">
    <property type="nucleotide sequence ID" value="NZ_NRRU01000034.1"/>
</dbReference>
<name>A0ABS1DUI0_RUBGE</name>
<organism evidence="3 4">
    <name type="scientific">Rubrivivax gelatinosus</name>
    <name type="common">Rhodocyclus gelatinosus</name>
    <name type="synonym">Rhodopseudomonas gelatinosa</name>
    <dbReference type="NCBI Taxonomy" id="28068"/>
    <lineage>
        <taxon>Bacteria</taxon>
        <taxon>Pseudomonadati</taxon>
        <taxon>Pseudomonadota</taxon>
        <taxon>Betaproteobacteria</taxon>
        <taxon>Burkholderiales</taxon>
        <taxon>Sphaerotilaceae</taxon>
        <taxon>Rubrivivax</taxon>
    </lineage>
</organism>
<dbReference type="Pfam" id="PF13193">
    <property type="entry name" value="AMP-binding_C"/>
    <property type="match status" value="1"/>
</dbReference>
<feature type="domain" description="AMP-binding enzyme C-terminal" evidence="2">
    <location>
        <begin position="413"/>
        <end position="488"/>
    </location>
</feature>
<dbReference type="InterPro" id="IPR020845">
    <property type="entry name" value="AMP-binding_CS"/>
</dbReference>
<keyword evidence="4" id="KW-1185">Reference proteome</keyword>
<dbReference type="InterPro" id="IPR050237">
    <property type="entry name" value="ATP-dep_AMP-bd_enzyme"/>
</dbReference>
<proteinExistence type="predicted"/>
<dbReference type="PANTHER" id="PTHR43767:SF1">
    <property type="entry name" value="NONRIBOSOMAL PEPTIDE SYNTHASE PES1 (EUROFUNG)-RELATED"/>
    <property type="match status" value="1"/>
</dbReference>
<dbReference type="InterPro" id="IPR042099">
    <property type="entry name" value="ANL_N_sf"/>
</dbReference>
<dbReference type="SUPFAM" id="SSF56801">
    <property type="entry name" value="Acetyl-CoA synthetase-like"/>
    <property type="match status" value="1"/>
</dbReference>
<dbReference type="Gene3D" id="3.30.300.30">
    <property type="match status" value="1"/>
</dbReference>
<dbReference type="Gene3D" id="3.40.50.12780">
    <property type="entry name" value="N-terminal domain of ligase-like"/>
    <property type="match status" value="1"/>
</dbReference>